<dbReference type="InterPro" id="IPR043917">
    <property type="entry name" value="DUF5753"/>
</dbReference>
<comment type="caution">
    <text evidence="2">The sequence shown here is derived from an EMBL/GenBank/DDBJ whole genome shotgun (WGS) entry which is preliminary data.</text>
</comment>
<sequence>MSDAGSAPWSLTHREVGSRLEELRERRDLTQRAAVDLLLQEHGVKTNISTLSNIENGKRKRLPSELVEALLDVYGAEPQARQHVLDLLSVDTTPAGRPRRPASWRRNSTLLGPTQFEGFLRMERRASSIDNYERDLLPGLFQTEEYANAVITGMRPDLSPREVKVLVDVRMERQRQVDEWAMASFRALINLEAVNDAACDLIQIRRLLQECEKPKQEIRLLPKIGFHPGMAGPFVVMHFPEAAREVAWAETMTHSVYVDTEASVRLYTDAFTGMWQRALKPDETYIRLENKIKELQK</sequence>
<evidence type="ECO:0000259" key="1">
    <source>
        <dbReference type="PROSITE" id="PS50943"/>
    </source>
</evidence>
<protein>
    <submittedName>
        <fullName evidence="2">Transcriptional regulator with XRE-family HTH domain</fullName>
    </submittedName>
</protein>
<dbReference type="CDD" id="cd00093">
    <property type="entry name" value="HTH_XRE"/>
    <property type="match status" value="1"/>
</dbReference>
<dbReference type="SMART" id="SM00530">
    <property type="entry name" value="HTH_XRE"/>
    <property type="match status" value="1"/>
</dbReference>
<dbReference type="Pfam" id="PF19054">
    <property type="entry name" value="DUF5753"/>
    <property type="match status" value="1"/>
</dbReference>
<feature type="domain" description="HTH cro/C1-type" evidence="1">
    <location>
        <begin position="20"/>
        <end position="81"/>
    </location>
</feature>
<dbReference type="Pfam" id="PF13560">
    <property type="entry name" value="HTH_31"/>
    <property type="match status" value="1"/>
</dbReference>
<proteinExistence type="predicted"/>
<keyword evidence="3" id="KW-1185">Reference proteome</keyword>
<dbReference type="RefSeq" id="WP_185036185.1">
    <property type="nucleotide sequence ID" value="NZ_BNBN01000022.1"/>
</dbReference>
<dbReference type="PROSITE" id="PS50943">
    <property type="entry name" value="HTH_CROC1"/>
    <property type="match status" value="1"/>
</dbReference>
<gene>
    <name evidence="2" type="ORF">HNQ79_006168</name>
</gene>
<dbReference type="Gene3D" id="1.10.260.40">
    <property type="entry name" value="lambda repressor-like DNA-binding domains"/>
    <property type="match status" value="1"/>
</dbReference>
<evidence type="ECO:0000313" key="3">
    <source>
        <dbReference type="Proteomes" id="UP000540423"/>
    </source>
</evidence>
<dbReference type="InterPro" id="IPR001387">
    <property type="entry name" value="Cro/C1-type_HTH"/>
</dbReference>
<name>A0A7X0HL35_9ACTN</name>
<organism evidence="2 3">
    <name type="scientific">Streptomyces candidus</name>
    <dbReference type="NCBI Taxonomy" id="67283"/>
    <lineage>
        <taxon>Bacteria</taxon>
        <taxon>Bacillati</taxon>
        <taxon>Actinomycetota</taxon>
        <taxon>Actinomycetes</taxon>
        <taxon>Kitasatosporales</taxon>
        <taxon>Streptomycetaceae</taxon>
        <taxon>Streptomyces</taxon>
    </lineage>
</organism>
<evidence type="ECO:0000313" key="2">
    <source>
        <dbReference type="EMBL" id="MBB6439656.1"/>
    </source>
</evidence>
<reference evidence="2 3" key="1">
    <citation type="submission" date="2020-08" db="EMBL/GenBank/DDBJ databases">
        <title>Genomic Encyclopedia of Type Strains, Phase IV (KMG-IV): sequencing the most valuable type-strain genomes for metagenomic binning, comparative biology and taxonomic classification.</title>
        <authorList>
            <person name="Goeker M."/>
        </authorList>
    </citation>
    <scope>NUCLEOTIDE SEQUENCE [LARGE SCALE GENOMIC DNA]</scope>
    <source>
        <strain evidence="2 3">DSM 40141</strain>
    </source>
</reference>
<dbReference type="EMBL" id="JACHEM010000026">
    <property type="protein sequence ID" value="MBB6439656.1"/>
    <property type="molecule type" value="Genomic_DNA"/>
</dbReference>
<dbReference type="AlphaFoldDB" id="A0A7X0HL35"/>
<accession>A0A7X0HL35</accession>
<dbReference type="Proteomes" id="UP000540423">
    <property type="component" value="Unassembled WGS sequence"/>
</dbReference>
<dbReference type="SUPFAM" id="SSF47413">
    <property type="entry name" value="lambda repressor-like DNA-binding domains"/>
    <property type="match status" value="1"/>
</dbReference>
<dbReference type="GO" id="GO:0003677">
    <property type="term" value="F:DNA binding"/>
    <property type="evidence" value="ECO:0007669"/>
    <property type="project" value="InterPro"/>
</dbReference>
<dbReference type="InterPro" id="IPR010982">
    <property type="entry name" value="Lambda_DNA-bd_dom_sf"/>
</dbReference>